<proteinExistence type="predicted"/>
<evidence type="ECO:0000313" key="1">
    <source>
        <dbReference type="EMBL" id="MBF0754457.1"/>
    </source>
</evidence>
<reference evidence="1 2" key="1">
    <citation type="submission" date="2020-10" db="EMBL/GenBank/DDBJ databases">
        <title>Mouse Oral microbiota.</title>
        <authorList>
            <person name="Joseph S."/>
            <person name="Aduse-Opoku J."/>
        </authorList>
    </citation>
    <scope>NUCLEOTIDE SEQUENCE [LARGE SCALE GENOMIC DNA]</scope>
    <source>
        <strain evidence="1 2">19428wE5_W307</strain>
    </source>
</reference>
<organism evidence="1 2">
    <name type="scientific">Jeotgalicoccus nanhaiensis</name>
    <dbReference type="NCBI Taxonomy" id="568603"/>
    <lineage>
        <taxon>Bacteria</taxon>
        <taxon>Bacillati</taxon>
        <taxon>Bacillota</taxon>
        <taxon>Bacilli</taxon>
        <taxon>Bacillales</taxon>
        <taxon>Staphylococcaceae</taxon>
        <taxon>Jeotgalicoccus</taxon>
    </lineage>
</organism>
<keyword evidence="2" id="KW-1185">Reference proteome</keyword>
<name>A0ABR9Y015_9STAP</name>
<dbReference type="Proteomes" id="UP000647980">
    <property type="component" value="Unassembled WGS sequence"/>
</dbReference>
<gene>
    <name evidence="1" type="ORF">IR135_09310</name>
</gene>
<accession>A0ABR9Y015</accession>
<dbReference type="RefSeq" id="WP_135098841.1">
    <property type="nucleotide sequence ID" value="NZ_JADGLW010000007.1"/>
</dbReference>
<dbReference type="EMBL" id="JADGLW010000007">
    <property type="protein sequence ID" value="MBF0754457.1"/>
    <property type="molecule type" value="Genomic_DNA"/>
</dbReference>
<evidence type="ECO:0008006" key="3">
    <source>
        <dbReference type="Google" id="ProtNLM"/>
    </source>
</evidence>
<comment type="caution">
    <text evidence="1">The sequence shown here is derived from an EMBL/GenBank/DDBJ whole genome shotgun (WGS) entry which is preliminary data.</text>
</comment>
<evidence type="ECO:0000313" key="2">
    <source>
        <dbReference type="Proteomes" id="UP000647980"/>
    </source>
</evidence>
<protein>
    <recommendedName>
        <fullName evidence="3">DUF4037 domain-containing protein</fullName>
    </recommendedName>
</protein>
<sequence length="247" mass="29849">MNIRLLADGYMKSNHLFEDFKNNNINLEEPYFSDEYVSLAKVPDFPIYMGKGKERYKKEEFIKAVKVIRTHYIETPRDIHLNGKFWHSLLITSKRDYLIEKYPQIESEKEFYNIILKKFDWENYIYKCVLAAEYIADAELSSTNEEEKYINLIYDNLDVFNYIIKYEIFRNAKFLINLLDIIEEENYSSIFKKRIRDRSDLGSDERYGRRVIFELNKNYPVILSPFMEKDDLKEQVKLALSLYYNEE</sequence>